<dbReference type="InterPro" id="IPR003661">
    <property type="entry name" value="HisK_dim/P_dom"/>
</dbReference>
<dbReference type="SUPFAM" id="SSF55874">
    <property type="entry name" value="ATPase domain of HSP90 chaperone/DNA topoisomerase II/histidine kinase"/>
    <property type="match status" value="1"/>
</dbReference>
<dbReference type="PANTHER" id="PTHR43547">
    <property type="entry name" value="TWO-COMPONENT HISTIDINE KINASE"/>
    <property type="match status" value="1"/>
</dbReference>
<evidence type="ECO:0000256" key="5">
    <source>
        <dbReference type="ARBA" id="ARBA00022777"/>
    </source>
</evidence>
<keyword evidence="8" id="KW-1185">Reference proteome</keyword>
<evidence type="ECO:0000259" key="6">
    <source>
        <dbReference type="PROSITE" id="PS50109"/>
    </source>
</evidence>
<dbReference type="Pfam" id="PF02518">
    <property type="entry name" value="HATPase_c"/>
    <property type="match status" value="1"/>
</dbReference>
<protein>
    <recommendedName>
        <fullName evidence="2">histidine kinase</fullName>
        <ecNumber evidence="2">2.7.13.3</ecNumber>
    </recommendedName>
</protein>
<dbReference type="GO" id="GO:0000155">
    <property type="term" value="F:phosphorelay sensor kinase activity"/>
    <property type="evidence" value="ECO:0007669"/>
    <property type="project" value="InterPro"/>
</dbReference>
<keyword evidence="7" id="KW-0614">Plasmid</keyword>
<dbReference type="CDD" id="cd00075">
    <property type="entry name" value="HATPase"/>
    <property type="match status" value="1"/>
</dbReference>
<dbReference type="PANTHER" id="PTHR43547:SF2">
    <property type="entry name" value="HYBRID SIGNAL TRANSDUCTION HISTIDINE KINASE C"/>
    <property type="match status" value="1"/>
</dbReference>
<dbReference type="CDD" id="cd00082">
    <property type="entry name" value="HisKA"/>
    <property type="match status" value="1"/>
</dbReference>
<evidence type="ECO:0000313" key="7">
    <source>
        <dbReference type="EMBL" id="QGM99955.1"/>
    </source>
</evidence>
<gene>
    <name evidence="7" type="ORF">F7D14_20425</name>
</gene>
<evidence type="ECO:0000256" key="1">
    <source>
        <dbReference type="ARBA" id="ARBA00000085"/>
    </source>
</evidence>
<dbReference type="AlphaFoldDB" id="A0A6B8MC38"/>
<evidence type="ECO:0000256" key="3">
    <source>
        <dbReference type="ARBA" id="ARBA00022553"/>
    </source>
</evidence>
<proteinExistence type="predicted"/>
<dbReference type="InterPro" id="IPR005467">
    <property type="entry name" value="His_kinase_dom"/>
</dbReference>
<dbReference type="InterPro" id="IPR036890">
    <property type="entry name" value="HATPase_C_sf"/>
</dbReference>
<organism evidence="7 8">
    <name type="scientific">Methylocystis parvus</name>
    <dbReference type="NCBI Taxonomy" id="134"/>
    <lineage>
        <taxon>Bacteria</taxon>
        <taxon>Pseudomonadati</taxon>
        <taxon>Pseudomonadota</taxon>
        <taxon>Alphaproteobacteria</taxon>
        <taxon>Hyphomicrobiales</taxon>
        <taxon>Methylocystaceae</taxon>
        <taxon>Methylocystis</taxon>
    </lineage>
</organism>
<dbReference type="KEGG" id="mpar:F7D14_20425"/>
<sequence length="217" mass="23936">MAAIKAATYTLDHGSARETKARQEIDALAILDRQVDQLVRLVDDLLEVSRIRTGKITLRLEPVDLEKVLRQAIETAQPELDRGRHTLKVDLPNDQIVLRGDLVRLIQVFANLLNNAAKYTDPNGKIELSAERFGREAIVTVRDNGIGIPSDMLPHIFDFFTQVDGGERREKGGLGIGLGLVRDLVKRHGGSVEAKSDGQGRGSTFTVRLPIFEDGPP</sequence>
<evidence type="ECO:0000256" key="4">
    <source>
        <dbReference type="ARBA" id="ARBA00022679"/>
    </source>
</evidence>
<keyword evidence="3" id="KW-0597">Phosphoprotein</keyword>
<accession>A0A6B8MC38</accession>
<dbReference type="Proteomes" id="UP000422569">
    <property type="component" value="Plasmid unnamed1"/>
</dbReference>
<evidence type="ECO:0000256" key="2">
    <source>
        <dbReference type="ARBA" id="ARBA00012438"/>
    </source>
</evidence>
<dbReference type="SMART" id="SM00387">
    <property type="entry name" value="HATPase_c"/>
    <property type="match status" value="1"/>
</dbReference>
<dbReference type="Gene3D" id="1.10.287.130">
    <property type="match status" value="1"/>
</dbReference>
<keyword evidence="4" id="KW-0808">Transferase</keyword>
<geneLocation type="plasmid" evidence="7">
    <name>unnamed1</name>
</geneLocation>
<keyword evidence="5 7" id="KW-0418">Kinase</keyword>
<reference evidence="7 8" key="1">
    <citation type="submission" date="2019-09" db="EMBL/GenBank/DDBJ databases">
        <title>Isolation and complete genome sequencing of Methylocystis species.</title>
        <authorList>
            <person name="Rumah B.L."/>
            <person name="Stead C.E."/>
            <person name="Stevens B.C."/>
            <person name="Minton N.P."/>
            <person name="Grosse-Honebrink A."/>
            <person name="Zhang Y."/>
        </authorList>
    </citation>
    <scope>NUCLEOTIDE SEQUENCE [LARGE SCALE GENOMIC DNA]</scope>
    <source>
        <strain evidence="7 8">BRCS2</strain>
        <plasmid evidence="7 8">unnamed1</plasmid>
    </source>
</reference>
<dbReference type="InterPro" id="IPR004358">
    <property type="entry name" value="Sig_transdc_His_kin-like_C"/>
</dbReference>
<dbReference type="FunFam" id="3.30.565.10:FF:000006">
    <property type="entry name" value="Sensor histidine kinase WalK"/>
    <property type="match status" value="1"/>
</dbReference>
<dbReference type="Gene3D" id="3.30.565.10">
    <property type="entry name" value="Histidine kinase-like ATPase, C-terminal domain"/>
    <property type="match status" value="1"/>
</dbReference>
<dbReference type="PROSITE" id="PS50109">
    <property type="entry name" value="HIS_KIN"/>
    <property type="match status" value="1"/>
</dbReference>
<dbReference type="InterPro" id="IPR003594">
    <property type="entry name" value="HATPase_dom"/>
</dbReference>
<feature type="domain" description="Histidine kinase" evidence="6">
    <location>
        <begin position="1"/>
        <end position="213"/>
    </location>
</feature>
<name>A0A6B8MC38_9HYPH</name>
<comment type="catalytic activity">
    <reaction evidence="1">
        <text>ATP + protein L-histidine = ADP + protein N-phospho-L-histidine.</text>
        <dbReference type="EC" id="2.7.13.3"/>
    </reaction>
</comment>
<dbReference type="EC" id="2.7.13.3" evidence="2"/>
<evidence type="ECO:0000313" key="8">
    <source>
        <dbReference type="Proteomes" id="UP000422569"/>
    </source>
</evidence>
<dbReference type="EMBL" id="CP044332">
    <property type="protein sequence ID" value="QGM99955.1"/>
    <property type="molecule type" value="Genomic_DNA"/>
</dbReference>
<dbReference type="PRINTS" id="PR00344">
    <property type="entry name" value="BCTRLSENSOR"/>
</dbReference>